<dbReference type="GO" id="GO:0005524">
    <property type="term" value="F:ATP binding"/>
    <property type="evidence" value="ECO:0007669"/>
    <property type="project" value="InterPro"/>
</dbReference>
<dbReference type="GO" id="GO:0004672">
    <property type="term" value="F:protein kinase activity"/>
    <property type="evidence" value="ECO:0007669"/>
    <property type="project" value="InterPro"/>
</dbReference>
<feature type="domain" description="Protein kinase" evidence="1">
    <location>
        <begin position="829"/>
        <end position="1106"/>
    </location>
</feature>
<evidence type="ECO:0000313" key="3">
    <source>
        <dbReference type="Proteomes" id="UP000247702"/>
    </source>
</evidence>
<dbReference type="InterPro" id="IPR000719">
    <property type="entry name" value="Prot_kinase_dom"/>
</dbReference>
<dbReference type="Proteomes" id="UP000247702">
    <property type="component" value="Unassembled WGS sequence"/>
</dbReference>
<protein>
    <recommendedName>
        <fullName evidence="1">Protein kinase domain-containing protein</fullName>
    </recommendedName>
</protein>
<dbReference type="GO" id="GO:0005737">
    <property type="term" value="C:cytoplasm"/>
    <property type="evidence" value="ECO:0007669"/>
    <property type="project" value="TreeGrafter"/>
</dbReference>
<dbReference type="Pfam" id="PF07714">
    <property type="entry name" value="PK_Tyr_Ser-Thr"/>
    <property type="match status" value="1"/>
</dbReference>
<dbReference type="PANTHER" id="PTHR23257">
    <property type="entry name" value="SERINE-THREONINE PROTEIN KINASE"/>
    <property type="match status" value="1"/>
</dbReference>
<accession>A0A2Z6RXM0</accession>
<dbReference type="InterPro" id="IPR001245">
    <property type="entry name" value="Ser-Thr/Tyr_kinase_cat_dom"/>
</dbReference>
<evidence type="ECO:0000259" key="1">
    <source>
        <dbReference type="PROSITE" id="PS50011"/>
    </source>
</evidence>
<dbReference type="PROSITE" id="PS50011">
    <property type="entry name" value="PROTEIN_KINASE_DOM"/>
    <property type="match status" value="1"/>
</dbReference>
<dbReference type="InterPro" id="IPR050167">
    <property type="entry name" value="Ser_Thr_protein_kinase"/>
</dbReference>
<organism evidence="2 3">
    <name type="scientific">Rhizophagus clarus</name>
    <dbReference type="NCBI Taxonomy" id="94130"/>
    <lineage>
        <taxon>Eukaryota</taxon>
        <taxon>Fungi</taxon>
        <taxon>Fungi incertae sedis</taxon>
        <taxon>Mucoromycota</taxon>
        <taxon>Glomeromycotina</taxon>
        <taxon>Glomeromycetes</taxon>
        <taxon>Glomerales</taxon>
        <taxon>Glomeraceae</taxon>
        <taxon>Rhizophagus</taxon>
    </lineage>
</organism>
<comment type="caution">
    <text evidence="2">The sequence shown here is derived from an EMBL/GenBank/DDBJ whole genome shotgun (WGS) entry which is preliminary data.</text>
</comment>
<keyword evidence="3" id="KW-1185">Reference proteome</keyword>
<dbReference type="Gene3D" id="1.10.510.10">
    <property type="entry name" value="Transferase(Phosphotransferase) domain 1"/>
    <property type="match status" value="1"/>
</dbReference>
<dbReference type="GO" id="GO:0007165">
    <property type="term" value="P:signal transduction"/>
    <property type="evidence" value="ECO:0007669"/>
    <property type="project" value="TreeGrafter"/>
</dbReference>
<dbReference type="SUPFAM" id="SSF56112">
    <property type="entry name" value="Protein kinase-like (PK-like)"/>
    <property type="match status" value="1"/>
</dbReference>
<gene>
    <name evidence="2" type="ORF">RclHR1_00430007</name>
</gene>
<evidence type="ECO:0000313" key="2">
    <source>
        <dbReference type="EMBL" id="GBC01690.1"/>
    </source>
</evidence>
<sequence>MELDFVDFVIGKKIIAENFINWTSGNEIIDNFIQEKQLKYDGRGKVFEWVPYNELIITDGIEDNCLTAAIWEGGPLYYLNDDDDDDDRYYGNKGDNVKNVWLRRTQSVVLRFLYDSQNITADFINKIESHLSNCEKDDDDMNNDSEYRYYIYGISQNPNTKVYILIISYEYISIYCKKCGNKYNVIYYEFCIPCLMNKSGNEKIDNFIQERHLKYDRKTAFEWISYNEFNIKEIRDNCLTTAIWKDGPLCYDNKKWIRKSYKRVTLRFLYNLQNITDKFINKVESYLSEYKENRIYEISQIYGISQNPDTKIYILVFDEKYSHYYCEKCGVYRYDNKWCKSCHMYNRTSGNKKIDNFIQSKFTVYGWIPYNEFIYIKEIEDNCLSTAIWKKDPICYNADNEKLIRESYETVYLQYLYNSPDISDEFLNGVESFFKNGRCYGISQNPDTQVYILVFDDKYLDECCINCGNKYKYDKYDDKWCRPCQINHLKNNFANWTSGNKKIDNFIYEKQIEIFNYRRMIFEWIPYNRFIEVNKIDRESEFAKAILEDSPLFYDRAVRKLIRESYNEVVYLKYLHNSKNNTDKLLDEIELYLKVSSNICGYGISQDPDTEEYILVFDNFSRNKCETCGNEYKNKKEWCKACQLSHLKNNFTNWTSGNEQVDEFIQKMQLRIKYNDTIFEWIPYDEFINIKEIGKNVFAIWKDGLLRYSERTGQYKRELNKKVLLKYLYNSQNINNAILNEIAHSIKESYGISQDPNTKDFILVLQPKYYCENCGKKYDNKFEIDNKSCILCQINHENDKINGLIQEMRLNIQNSEESMIFEWIPYDQFNDIEEISKGDFFTDYSAIWEDGLLCFNDNGRRGGVWKRRSNTRVTLKCMHNSQNFLDNLINEVKAYPNQIIDNILKLYGISQNPKTKDYIIVLEYIDDENLNDYFNKGLISLDWRDGINILIGIINVLSKIHQKKLAHRNFHSGNILLFKNYISHDYEVYISDIGFYKKIDDNDKTNIYGVMPYVAPEVLKGKPYTQAADVYSFGMIMYVVAAGRQPFADCAHDETLALNICNGIRPEINDQIAPMCYIKLMKKCWNSNPGNRPNSIEIKEMIKSFRYNNRQFEETEEYRKQNLLSIKNNRPKIHTQAIYTSRLLNPFTKNLSKYDK</sequence>
<dbReference type="InterPro" id="IPR011009">
    <property type="entry name" value="Kinase-like_dom_sf"/>
</dbReference>
<dbReference type="EMBL" id="BEXD01003668">
    <property type="protein sequence ID" value="GBC01690.1"/>
    <property type="molecule type" value="Genomic_DNA"/>
</dbReference>
<proteinExistence type="predicted"/>
<reference evidence="2 3" key="1">
    <citation type="submission" date="2017-11" db="EMBL/GenBank/DDBJ databases">
        <title>The genome of Rhizophagus clarus HR1 reveals common genetic basis of auxotrophy among arbuscular mycorrhizal fungi.</title>
        <authorList>
            <person name="Kobayashi Y."/>
        </authorList>
    </citation>
    <scope>NUCLEOTIDE SEQUENCE [LARGE SCALE GENOMIC DNA]</scope>
    <source>
        <strain evidence="2 3">HR1</strain>
    </source>
</reference>
<dbReference type="AlphaFoldDB" id="A0A2Z6RXM0"/>
<name>A0A2Z6RXM0_9GLOM</name>